<proteinExistence type="inferred from homology"/>
<evidence type="ECO:0000256" key="10">
    <source>
        <dbReference type="ARBA" id="ARBA00047340"/>
    </source>
</evidence>
<dbReference type="GO" id="GO:0008939">
    <property type="term" value="F:nicotinate-nucleotide-dimethylbenzimidazole phosphoribosyltransferase activity"/>
    <property type="evidence" value="ECO:0007669"/>
    <property type="project" value="UniProtKB-UniRule"/>
</dbReference>
<dbReference type="InterPro" id="IPR023195">
    <property type="entry name" value="Nict_dMeBzImd_PRibTrfase_N"/>
</dbReference>
<dbReference type="PANTHER" id="PTHR43463:SF1">
    <property type="entry name" value="NICOTINATE-NUCLEOTIDE--DIMETHYLBENZIMIDAZOLE PHOSPHORIBOSYLTRANSFERASE"/>
    <property type="match status" value="1"/>
</dbReference>
<dbReference type="UniPathway" id="UPA00061">
    <property type="reaction ID" value="UER00516"/>
</dbReference>
<protein>
    <recommendedName>
        <fullName evidence="5 11">Nicotinate-nucleotide--dimethylbenzimidazole phosphoribosyltransferase</fullName>
        <shortName evidence="11">NN:DBI PRT</shortName>
        <ecNumber evidence="4 11">2.4.2.21</ecNumber>
    </recommendedName>
    <alternativeName>
        <fullName evidence="9 11">N(1)-alpha-phosphoribosyltransferase</fullName>
    </alternativeName>
</protein>
<evidence type="ECO:0000256" key="7">
    <source>
        <dbReference type="ARBA" id="ARBA00022676"/>
    </source>
</evidence>
<keyword evidence="13" id="KW-1185">Reference proteome</keyword>
<keyword evidence="6 11" id="KW-0169">Cobalamin biosynthesis</keyword>
<dbReference type="Gene3D" id="3.40.50.10210">
    <property type="match status" value="1"/>
</dbReference>
<sequence>MLRLYEVIDKVKPLDDEAMKLAQERLDSLTKPQGSLGRLEEVAIRIAGITGKYIPDVPRKLSILMAADHGVVEEGVSAFPQNVTVEMVENFVNGGAAMNVLSRHVRSDLWVVDIGVKGDIPDKRGIIDKKIARGTSNMTKGQAMDRDEAIKAIEVGISMVEQAKAMGYGLIGTGEMGIGNTTASAAVVCAFSGISPQDVVGRGTGIDDEGLKRKVRAIEKALEVNRPDPADPVDVLSKVGGLEIAGLAGVFLGCAAMRIPVLIDGFISGAAALVAYKLKPLAGEYMIASHLSMERGHRVELDMMGLKPLLNLDMRLGEGTGAALAMGIVDVSIKIIREMATFEEAGVSQKE</sequence>
<dbReference type="AlphaFoldDB" id="A0A5D8QFL0"/>
<dbReference type="SUPFAM" id="SSF52733">
    <property type="entry name" value="Nicotinate mononucleotide:5,6-dimethylbenzimidazole phosphoribosyltransferase (CobT)"/>
    <property type="match status" value="1"/>
</dbReference>
<dbReference type="Pfam" id="PF02277">
    <property type="entry name" value="DBI_PRT"/>
    <property type="match status" value="1"/>
</dbReference>
<name>A0A5D8QFL0_9THEO</name>
<dbReference type="EMBL" id="VTPS01000003">
    <property type="protein sequence ID" value="TZE82924.1"/>
    <property type="molecule type" value="Genomic_DNA"/>
</dbReference>
<feature type="active site" description="Proton acceptor" evidence="11">
    <location>
        <position position="318"/>
    </location>
</feature>
<dbReference type="RefSeq" id="WP_149544483.1">
    <property type="nucleotide sequence ID" value="NZ_VTPS01000003.1"/>
</dbReference>
<dbReference type="InterPro" id="IPR017846">
    <property type="entry name" value="Nict_dMeBzImd_PRibTrfase_bact"/>
</dbReference>
<comment type="similarity">
    <text evidence="3 11">Belongs to the CobT family.</text>
</comment>
<evidence type="ECO:0000256" key="4">
    <source>
        <dbReference type="ARBA" id="ARBA00011991"/>
    </source>
</evidence>
<evidence type="ECO:0000256" key="3">
    <source>
        <dbReference type="ARBA" id="ARBA00007110"/>
    </source>
</evidence>
<evidence type="ECO:0000256" key="8">
    <source>
        <dbReference type="ARBA" id="ARBA00022679"/>
    </source>
</evidence>
<dbReference type="Gene3D" id="1.10.1610.10">
    <property type="match status" value="1"/>
</dbReference>
<reference evidence="12 13" key="1">
    <citation type="submission" date="2019-08" db="EMBL/GenBank/DDBJ databases">
        <title>Calorimonas adulescens gen. nov., sp. nov., an anaerobic thermophilic bacterium from Sakhalin hot spring.</title>
        <authorList>
            <person name="Khomyakova M.A."/>
            <person name="Merkel A.Y."/>
            <person name="Novikov A."/>
            <person name="Bonch-Osmolovskaya E.A."/>
            <person name="Slobodkin A.I."/>
        </authorList>
    </citation>
    <scope>NUCLEOTIDE SEQUENCE [LARGE SCALE GENOMIC DNA]</scope>
    <source>
        <strain evidence="12 13">A05MB</strain>
    </source>
</reference>
<dbReference type="InterPro" id="IPR003200">
    <property type="entry name" value="Nict_dMeBzImd_PRibTrfase"/>
</dbReference>
<dbReference type="CDD" id="cd02439">
    <property type="entry name" value="DMB-PRT_CobT"/>
    <property type="match status" value="1"/>
</dbReference>
<organism evidence="12 13">
    <name type="scientific">Calorimonas adulescens</name>
    <dbReference type="NCBI Taxonomy" id="2606906"/>
    <lineage>
        <taxon>Bacteria</taxon>
        <taxon>Bacillati</taxon>
        <taxon>Bacillota</taxon>
        <taxon>Clostridia</taxon>
        <taxon>Thermoanaerobacterales</taxon>
        <taxon>Thermoanaerobacteraceae</taxon>
        <taxon>Calorimonas</taxon>
    </lineage>
</organism>
<evidence type="ECO:0000256" key="9">
    <source>
        <dbReference type="ARBA" id="ARBA00030686"/>
    </source>
</evidence>
<evidence type="ECO:0000256" key="6">
    <source>
        <dbReference type="ARBA" id="ARBA00022573"/>
    </source>
</evidence>
<comment type="caution">
    <text evidence="12">The sequence shown here is derived from an EMBL/GenBank/DDBJ whole genome shotgun (WGS) entry which is preliminary data.</text>
</comment>
<dbReference type="NCBIfam" id="TIGR03160">
    <property type="entry name" value="cobT_DBIPRT"/>
    <property type="match status" value="1"/>
</dbReference>
<dbReference type="FunFam" id="3.40.50.10210:FF:000001">
    <property type="entry name" value="Nicotinate-nucleotide--dimethylbenzimidazole phosphoribosyltransferase"/>
    <property type="match status" value="1"/>
</dbReference>
<dbReference type="InterPro" id="IPR036087">
    <property type="entry name" value="Nict_dMeBzImd_PRibTrfase_sf"/>
</dbReference>
<evidence type="ECO:0000313" key="13">
    <source>
        <dbReference type="Proteomes" id="UP000322976"/>
    </source>
</evidence>
<dbReference type="NCBIfam" id="NF000996">
    <property type="entry name" value="PRK00105.1"/>
    <property type="match status" value="1"/>
</dbReference>
<dbReference type="PANTHER" id="PTHR43463">
    <property type="entry name" value="NICOTINATE-NUCLEOTIDE--DIMETHYLBENZIMIDAZOLE PHOSPHORIBOSYLTRANSFERASE"/>
    <property type="match status" value="1"/>
</dbReference>
<evidence type="ECO:0000313" key="12">
    <source>
        <dbReference type="EMBL" id="TZE82924.1"/>
    </source>
</evidence>
<evidence type="ECO:0000256" key="1">
    <source>
        <dbReference type="ARBA" id="ARBA00002197"/>
    </source>
</evidence>
<comment type="catalytic activity">
    <reaction evidence="10 11">
        <text>5,6-dimethylbenzimidazole + nicotinate beta-D-ribonucleotide = alpha-ribazole 5'-phosphate + nicotinate + H(+)</text>
        <dbReference type="Rhea" id="RHEA:11196"/>
        <dbReference type="ChEBI" id="CHEBI:15378"/>
        <dbReference type="ChEBI" id="CHEBI:15890"/>
        <dbReference type="ChEBI" id="CHEBI:32544"/>
        <dbReference type="ChEBI" id="CHEBI:57502"/>
        <dbReference type="ChEBI" id="CHEBI:57918"/>
        <dbReference type="EC" id="2.4.2.21"/>
    </reaction>
</comment>
<dbReference type="EC" id="2.4.2.21" evidence="4 11"/>
<evidence type="ECO:0000256" key="5">
    <source>
        <dbReference type="ARBA" id="ARBA00015486"/>
    </source>
</evidence>
<dbReference type="HAMAP" id="MF_00230">
    <property type="entry name" value="CobT"/>
    <property type="match status" value="1"/>
</dbReference>
<comment type="pathway">
    <text evidence="2 11">Nucleoside biosynthesis; alpha-ribazole biosynthesis; alpha-ribazole from 5,6-dimethylbenzimidazole: step 1/2.</text>
</comment>
<comment type="function">
    <text evidence="1 11">Catalyzes the synthesis of alpha-ribazole-5'-phosphate from nicotinate mononucleotide (NAMN) and 5,6-dimethylbenzimidazole (DMB).</text>
</comment>
<evidence type="ECO:0000256" key="2">
    <source>
        <dbReference type="ARBA" id="ARBA00005049"/>
    </source>
</evidence>
<dbReference type="Proteomes" id="UP000322976">
    <property type="component" value="Unassembled WGS sequence"/>
</dbReference>
<keyword evidence="8 11" id="KW-0808">Transferase</keyword>
<keyword evidence="7 11" id="KW-0328">Glycosyltransferase</keyword>
<gene>
    <name evidence="11 12" type="primary">cobT</name>
    <name evidence="12" type="ORF">FWJ32_02930</name>
</gene>
<evidence type="ECO:0000256" key="11">
    <source>
        <dbReference type="HAMAP-Rule" id="MF_00230"/>
    </source>
</evidence>
<dbReference type="GO" id="GO:0009236">
    <property type="term" value="P:cobalamin biosynthetic process"/>
    <property type="evidence" value="ECO:0007669"/>
    <property type="project" value="UniProtKB-UniRule"/>
</dbReference>
<accession>A0A5D8QFL0</accession>